<sequence>MTVLTRIELQTKTLISSKTKALSGWTSRIGLYFLYLCRFRKRFFNI</sequence>
<proteinExistence type="predicted"/>
<accession>E6J0A3</accession>
<comment type="caution">
    <text evidence="1">The sequence shown here is derived from an EMBL/GenBank/DDBJ whole genome shotgun (WGS) entry which is preliminary data.</text>
</comment>
<gene>
    <name evidence="1" type="ORF">HMPREF0813_00673</name>
</gene>
<dbReference type="AlphaFoldDB" id="E6J0A3"/>
<evidence type="ECO:0000313" key="2">
    <source>
        <dbReference type="Proteomes" id="UP000002973"/>
    </source>
</evidence>
<protein>
    <submittedName>
        <fullName evidence="1">Uncharacterized protein</fullName>
    </submittedName>
</protein>
<dbReference type="Proteomes" id="UP000002973">
    <property type="component" value="Unassembled WGS sequence"/>
</dbReference>
<name>E6J0A3_STRAP</name>
<dbReference type="EMBL" id="AECT01000013">
    <property type="protein sequence ID" value="EFU22575.1"/>
    <property type="molecule type" value="Genomic_DNA"/>
</dbReference>
<evidence type="ECO:0000313" key="1">
    <source>
        <dbReference type="EMBL" id="EFU22575.1"/>
    </source>
</evidence>
<reference evidence="1 2" key="1">
    <citation type="submission" date="2010-11" db="EMBL/GenBank/DDBJ databases">
        <authorList>
            <person name="Weinstock G."/>
            <person name="Sodergren E."/>
            <person name="Clifton S."/>
            <person name="Fulton L."/>
            <person name="Fulton B."/>
            <person name="Courtney L."/>
            <person name="Fronick C."/>
            <person name="Harrison M."/>
            <person name="Strong C."/>
            <person name="Farmer C."/>
            <person name="Delahaunty K."/>
            <person name="Markovic C."/>
            <person name="Hall O."/>
            <person name="Minx P."/>
            <person name="Tomlinson C."/>
            <person name="Mitreva M."/>
            <person name="Hou S."/>
            <person name="Chen J."/>
            <person name="Wollam A."/>
            <person name="Pepin K.H."/>
            <person name="Johnson M."/>
            <person name="Bhonagiri V."/>
            <person name="Zhang X."/>
            <person name="Suruliraj S."/>
            <person name="Warren W."/>
            <person name="Chinwalla A."/>
            <person name="Mardis E.R."/>
            <person name="Wilson R.K."/>
        </authorList>
    </citation>
    <scope>NUCLEOTIDE SEQUENCE [LARGE SCALE GENOMIC DNA]</scope>
    <source>
        <strain evidence="1 2">F0211</strain>
    </source>
</reference>
<organism evidence="1 2">
    <name type="scientific">Streptococcus anginosus F0211</name>
    <dbReference type="NCBI Taxonomy" id="706437"/>
    <lineage>
        <taxon>Bacteria</taxon>
        <taxon>Bacillati</taxon>
        <taxon>Bacillota</taxon>
        <taxon>Bacilli</taxon>
        <taxon>Lactobacillales</taxon>
        <taxon>Streptococcaceae</taxon>
        <taxon>Streptococcus</taxon>
        <taxon>Streptococcus anginosus group</taxon>
    </lineage>
</organism>